<keyword evidence="5" id="KW-0560">Oxidoreductase</keyword>
<dbReference type="PANTHER" id="PTHR10755:SF0">
    <property type="entry name" value="OXYGEN-DEPENDENT COPROPORPHYRINOGEN-III OXIDASE, MITOCHONDRIAL"/>
    <property type="match status" value="1"/>
</dbReference>
<feature type="chain" id="PRO_5033472834" description="coproporphyrinogen oxidase" evidence="8">
    <location>
        <begin position="28"/>
        <end position="415"/>
    </location>
</feature>
<comment type="pathway">
    <text evidence="1">Porphyrin-containing compound metabolism; protoporphyrin-IX biosynthesis; protoporphyrinogen-IX from coproporphyrinogen-III (O2 route): step 1/1.</text>
</comment>
<dbReference type="EC" id="1.3.3.3" evidence="4"/>
<dbReference type="AlphaFoldDB" id="A0A5A8CE11"/>
<dbReference type="GO" id="GO:0006782">
    <property type="term" value="P:protoporphyrinogen IX biosynthetic process"/>
    <property type="evidence" value="ECO:0007669"/>
    <property type="project" value="UniProtKB-UniPathway"/>
</dbReference>
<evidence type="ECO:0000256" key="7">
    <source>
        <dbReference type="SAM" id="MobiDB-lite"/>
    </source>
</evidence>
<dbReference type="GO" id="GO:0004109">
    <property type="term" value="F:coproporphyrinogen oxidase activity"/>
    <property type="evidence" value="ECO:0007669"/>
    <property type="project" value="UniProtKB-EC"/>
</dbReference>
<dbReference type="PROSITE" id="PS51257">
    <property type="entry name" value="PROKAR_LIPOPROTEIN"/>
    <property type="match status" value="1"/>
</dbReference>
<dbReference type="InterPro" id="IPR036406">
    <property type="entry name" value="Coprogen_oxidase_aer_sf"/>
</dbReference>
<evidence type="ECO:0000256" key="1">
    <source>
        <dbReference type="ARBA" id="ARBA00005168"/>
    </source>
</evidence>
<comment type="similarity">
    <text evidence="2">Belongs to the aerobic coproporphyrinogen-III oxidase family.</text>
</comment>
<dbReference type="OMA" id="VHANWRY"/>
<comment type="caution">
    <text evidence="9">The sequence shown here is derived from an EMBL/GenBank/DDBJ whole genome shotgun (WGS) entry which is preliminary data.</text>
</comment>
<evidence type="ECO:0000256" key="4">
    <source>
        <dbReference type="ARBA" id="ARBA00012869"/>
    </source>
</evidence>
<proteinExistence type="inferred from homology"/>
<evidence type="ECO:0000313" key="10">
    <source>
        <dbReference type="EMBL" id="KAA0165418.1"/>
    </source>
</evidence>
<dbReference type="Pfam" id="PF01218">
    <property type="entry name" value="Coprogen_oxidas"/>
    <property type="match status" value="1"/>
</dbReference>
<sequence>MRHARLVGAFARRAAVAAAVAVPITAACEPEPAQLRATQAPVLCASAAAAAPAKPAFPPPAPPVGAPDTVPTSKRQRDMEALVCELQDSICSALEDVEGAPSRGGKRFQEDTWLRGSDGHGGGGRSRVLQGGRVFEKAGVNVSIVRGVLPAAAARQMRARGKDMTVRPGADGLPFYAVGVSLVLHPRNPKAPTAHANFRMFEVRDWDPVEGCERARWWYGGGSDLTPSFLDEDDARHFHSTLKAACDKHGSELYPEFKRWCDEYFNNTHRALPGDDGERRGIGGIFYDDFGDTVMSAKEAEERSEEGGGKAFDFVCDAGRAFLPAYIPVLVRHVDEPFTEEDKRWQQLRRGRYVEFNLVHDRGTKFGLHTPGSRIESILVSLPETARWEYQAEDPPKDSAAGRLLEALRRPREWA</sequence>
<dbReference type="NCBIfam" id="NF003727">
    <property type="entry name" value="PRK05330.1"/>
    <property type="match status" value="1"/>
</dbReference>
<dbReference type="EMBL" id="VLTN01000037">
    <property type="protein sequence ID" value="KAA0150051.1"/>
    <property type="molecule type" value="Genomic_DNA"/>
</dbReference>
<evidence type="ECO:0000313" key="12">
    <source>
        <dbReference type="Proteomes" id="UP000324907"/>
    </source>
</evidence>
<dbReference type="Proteomes" id="UP000323011">
    <property type="component" value="Unassembled WGS sequence"/>
</dbReference>
<evidence type="ECO:0000256" key="8">
    <source>
        <dbReference type="SAM" id="SignalP"/>
    </source>
</evidence>
<feature type="region of interest" description="Disordered" evidence="7">
    <location>
        <begin position="54"/>
        <end position="74"/>
    </location>
</feature>
<evidence type="ECO:0000313" key="11">
    <source>
        <dbReference type="Proteomes" id="UP000323011"/>
    </source>
</evidence>
<dbReference type="GO" id="GO:0005737">
    <property type="term" value="C:cytoplasm"/>
    <property type="evidence" value="ECO:0007669"/>
    <property type="project" value="TreeGrafter"/>
</dbReference>
<evidence type="ECO:0000256" key="5">
    <source>
        <dbReference type="ARBA" id="ARBA00023002"/>
    </source>
</evidence>
<feature type="region of interest" description="Disordered" evidence="7">
    <location>
        <begin position="101"/>
        <end position="126"/>
    </location>
</feature>
<dbReference type="InterPro" id="IPR001260">
    <property type="entry name" value="Coprogen_oxidase_aer"/>
</dbReference>
<evidence type="ECO:0000256" key="3">
    <source>
        <dbReference type="ARBA" id="ARBA00011738"/>
    </source>
</evidence>
<dbReference type="EMBL" id="VLTL01000047">
    <property type="protein sequence ID" value="KAA0165418.1"/>
    <property type="molecule type" value="Genomic_DNA"/>
</dbReference>
<evidence type="ECO:0000313" key="9">
    <source>
        <dbReference type="EMBL" id="KAA0150051.1"/>
    </source>
</evidence>
<reference evidence="11 12" key="1">
    <citation type="submission" date="2019-07" db="EMBL/GenBank/DDBJ databases">
        <title>Genomes of Cafeteria roenbergensis.</title>
        <authorList>
            <person name="Fischer M.G."/>
            <person name="Hackl T."/>
            <person name="Roman M."/>
        </authorList>
    </citation>
    <scope>NUCLEOTIDE SEQUENCE [LARGE SCALE GENOMIC DNA]</scope>
    <source>
        <strain evidence="9 11">BVI</strain>
        <strain evidence="10 12">RCC970-E3</strain>
    </source>
</reference>
<dbReference type="Gene3D" id="3.40.1500.10">
    <property type="entry name" value="Coproporphyrinogen III oxidase, aerobic"/>
    <property type="match status" value="1"/>
</dbReference>
<evidence type="ECO:0000256" key="2">
    <source>
        <dbReference type="ARBA" id="ARBA00010644"/>
    </source>
</evidence>
<dbReference type="PANTHER" id="PTHR10755">
    <property type="entry name" value="COPROPORPHYRINOGEN III OXIDASE, MITOCHONDRIAL"/>
    <property type="match status" value="1"/>
</dbReference>
<dbReference type="Proteomes" id="UP000324907">
    <property type="component" value="Unassembled WGS sequence"/>
</dbReference>
<protein>
    <recommendedName>
        <fullName evidence="4">coproporphyrinogen oxidase</fullName>
        <ecNumber evidence="4">1.3.3.3</ecNumber>
    </recommendedName>
</protein>
<keyword evidence="6" id="KW-0627">Porphyrin biosynthesis</keyword>
<feature type="signal peptide" evidence="8">
    <location>
        <begin position="1"/>
        <end position="27"/>
    </location>
</feature>
<comment type="subunit">
    <text evidence="3">Homodimer.</text>
</comment>
<keyword evidence="11" id="KW-1185">Reference proteome</keyword>
<name>A0A5A8CE11_CAFRO</name>
<gene>
    <name evidence="10" type="ORF">FNF28_03474</name>
    <name evidence="9" type="ORF">FNF29_05492</name>
</gene>
<dbReference type="PRINTS" id="PR00073">
    <property type="entry name" value="COPRGNOXDASE"/>
</dbReference>
<accession>A0A5A8CE11</accession>
<dbReference type="UniPathway" id="UPA00251">
    <property type="reaction ID" value="UER00322"/>
</dbReference>
<keyword evidence="8" id="KW-0732">Signal</keyword>
<feature type="compositionally biased region" description="Pro residues" evidence="7">
    <location>
        <begin position="55"/>
        <end position="65"/>
    </location>
</feature>
<dbReference type="SUPFAM" id="SSF102886">
    <property type="entry name" value="Coproporphyrinogen III oxidase"/>
    <property type="match status" value="1"/>
</dbReference>
<organism evidence="9 11">
    <name type="scientific">Cafeteria roenbergensis</name>
    <name type="common">Marine flagellate</name>
    <dbReference type="NCBI Taxonomy" id="33653"/>
    <lineage>
        <taxon>Eukaryota</taxon>
        <taxon>Sar</taxon>
        <taxon>Stramenopiles</taxon>
        <taxon>Bigyra</taxon>
        <taxon>Opalozoa</taxon>
        <taxon>Bicosoecida</taxon>
        <taxon>Cafeteriaceae</taxon>
        <taxon>Cafeteria</taxon>
    </lineage>
</organism>
<evidence type="ECO:0000256" key="6">
    <source>
        <dbReference type="ARBA" id="ARBA00023244"/>
    </source>
</evidence>